<dbReference type="EMBL" id="JANJYJ010000009">
    <property type="protein sequence ID" value="KAK3187757.1"/>
    <property type="molecule type" value="Genomic_DNA"/>
</dbReference>
<proteinExistence type="predicted"/>
<reference evidence="1" key="1">
    <citation type="journal article" date="2023" name="Plant J.">
        <title>Genome sequences and population genomics provide insights into the demographic history, inbreeding, and mutation load of two 'living fossil' tree species of Dipteronia.</title>
        <authorList>
            <person name="Feng Y."/>
            <person name="Comes H.P."/>
            <person name="Chen J."/>
            <person name="Zhu S."/>
            <person name="Lu R."/>
            <person name="Zhang X."/>
            <person name="Li P."/>
            <person name="Qiu J."/>
            <person name="Olsen K.M."/>
            <person name="Qiu Y."/>
        </authorList>
    </citation>
    <scope>NUCLEOTIDE SEQUENCE</scope>
    <source>
        <strain evidence="1">NBL</strain>
    </source>
</reference>
<accession>A0AAD9ZNR7</accession>
<keyword evidence="2" id="KW-1185">Reference proteome</keyword>
<evidence type="ECO:0000313" key="1">
    <source>
        <dbReference type="EMBL" id="KAK3187757.1"/>
    </source>
</evidence>
<comment type="caution">
    <text evidence="1">The sequence shown here is derived from an EMBL/GenBank/DDBJ whole genome shotgun (WGS) entry which is preliminary data.</text>
</comment>
<dbReference type="InterPro" id="IPR052343">
    <property type="entry name" value="Retrotransposon-Effector_Assoc"/>
</dbReference>
<evidence type="ECO:0008006" key="3">
    <source>
        <dbReference type="Google" id="ProtNLM"/>
    </source>
</evidence>
<evidence type="ECO:0000313" key="2">
    <source>
        <dbReference type="Proteomes" id="UP001281410"/>
    </source>
</evidence>
<protein>
    <recommendedName>
        <fullName evidence="3">Reverse transcriptase domain-containing protein</fullName>
    </recommendedName>
</protein>
<dbReference type="PANTHER" id="PTHR46890:SF50">
    <property type="entry name" value="RNA-DIRECTED DNA POLYMERASE, EUKARYOTA, REVERSE TRANSCRIPTASE ZINC-BINDING DOMAIN PROTEIN-RELATED"/>
    <property type="match status" value="1"/>
</dbReference>
<organism evidence="1 2">
    <name type="scientific">Dipteronia sinensis</name>
    <dbReference type="NCBI Taxonomy" id="43782"/>
    <lineage>
        <taxon>Eukaryota</taxon>
        <taxon>Viridiplantae</taxon>
        <taxon>Streptophyta</taxon>
        <taxon>Embryophyta</taxon>
        <taxon>Tracheophyta</taxon>
        <taxon>Spermatophyta</taxon>
        <taxon>Magnoliopsida</taxon>
        <taxon>eudicotyledons</taxon>
        <taxon>Gunneridae</taxon>
        <taxon>Pentapetalae</taxon>
        <taxon>rosids</taxon>
        <taxon>malvids</taxon>
        <taxon>Sapindales</taxon>
        <taxon>Sapindaceae</taxon>
        <taxon>Hippocastanoideae</taxon>
        <taxon>Acereae</taxon>
        <taxon>Dipteronia</taxon>
    </lineage>
</organism>
<dbReference type="PANTHER" id="PTHR46890">
    <property type="entry name" value="NON-LTR RETROLELEMENT REVERSE TRANSCRIPTASE-LIKE PROTEIN-RELATED"/>
    <property type="match status" value="1"/>
</dbReference>
<name>A0AAD9ZNR7_9ROSI</name>
<dbReference type="Proteomes" id="UP001281410">
    <property type="component" value="Unassembled WGS sequence"/>
</dbReference>
<dbReference type="SUPFAM" id="SSF56219">
    <property type="entry name" value="DNase I-like"/>
    <property type="match status" value="1"/>
</dbReference>
<gene>
    <name evidence="1" type="ORF">Dsin_027318</name>
</gene>
<sequence>MGAQLGFYFNGKELEMVEILRRREAEDRENNCQARVVDLPIHGITFTLSNNREGASCARLDRFLVSPEILSWFPKLKQKGLPRSVSDHNSITLGEPKEDWGPCPFRVYNNWIEDGNLMKQAMKCWKEKHEDFSMKIFEARLVEVDKKADEEDWTESLRQQRLKILMEIWKGIRKEEQMWRQKSRVKWLKKGDKNSKFFHSMANGRRRTNLIGDILFDGVRVSDPTRSHFKNVPWQRPKIRDLNLKRLSEEERDFLERPFTIEEVQEAVSSCDGNKAPGQDGMNLNFIKANWEVIQEDFLRFIHEFYKEGAIVEELNKTFIALIPKGGRPETMSDFQPISLVGSMYKVLAKILANRLKSIMDTVIGETQMAFVKKRQIIDSFVIADEIIHSWRKDKVGGNGRRVNFWNDPCGEELPLKFSFPRIYALALNKNGVVEDFGRWQGSKWVWEIPLRRPLFD</sequence>
<dbReference type="AlphaFoldDB" id="A0AAD9ZNR7"/>
<dbReference type="InterPro" id="IPR036691">
    <property type="entry name" value="Endo/exonu/phosph_ase_sf"/>
</dbReference>